<evidence type="ECO:0000313" key="2">
    <source>
        <dbReference type="EMBL" id="MCP3735975.1"/>
    </source>
</evidence>
<dbReference type="InterPro" id="IPR012106">
    <property type="entry name" value="Phage_Mu_Gp1"/>
</dbReference>
<dbReference type="EMBL" id="JAMLDY010000018">
    <property type="protein sequence ID" value="MCP3735975.1"/>
    <property type="molecule type" value="Genomic_DNA"/>
</dbReference>
<reference evidence="2" key="1">
    <citation type="submission" date="2022-05" db="EMBL/GenBank/DDBJ databases">
        <title>Sphingomonas sp. strain RP10 Genome sequencing and assembly.</title>
        <authorList>
            <person name="Kim I."/>
        </authorList>
    </citation>
    <scope>NUCLEOTIDE SEQUENCE</scope>
    <source>
        <strain evidence="2">RP10</strain>
    </source>
</reference>
<name>A0A9X2I180_9SPHN</name>
<dbReference type="Pfam" id="PF10123">
    <property type="entry name" value="Mu-like_Pro"/>
    <property type="match status" value="1"/>
</dbReference>
<gene>
    <name evidence="2" type="ORF">M9979_13965</name>
</gene>
<evidence type="ECO:0000313" key="3">
    <source>
        <dbReference type="Proteomes" id="UP001139486"/>
    </source>
</evidence>
<comment type="caution">
    <text evidence="2">The sequence shown here is derived from an EMBL/GenBank/DDBJ whole genome shotgun (WGS) entry which is preliminary data.</text>
</comment>
<keyword evidence="3" id="KW-1185">Reference proteome</keyword>
<evidence type="ECO:0000259" key="1">
    <source>
        <dbReference type="Pfam" id="PF04233"/>
    </source>
</evidence>
<proteinExistence type="predicted"/>
<dbReference type="InterPro" id="IPR006528">
    <property type="entry name" value="Phage_head_morphogenesis_dom"/>
</dbReference>
<dbReference type="RefSeq" id="WP_254289972.1">
    <property type="nucleotide sequence ID" value="NZ_JAMLDY010000018.1"/>
</dbReference>
<organism evidence="2 3">
    <name type="scientific">Sphingomonas liriopis</name>
    <dbReference type="NCBI Taxonomy" id="2949094"/>
    <lineage>
        <taxon>Bacteria</taxon>
        <taxon>Pseudomonadati</taxon>
        <taxon>Pseudomonadota</taxon>
        <taxon>Alphaproteobacteria</taxon>
        <taxon>Sphingomonadales</taxon>
        <taxon>Sphingomonadaceae</taxon>
        <taxon>Sphingomonas</taxon>
    </lineage>
</organism>
<dbReference type="Pfam" id="PF04233">
    <property type="entry name" value="Phage_Mu_F"/>
    <property type="match status" value="1"/>
</dbReference>
<protein>
    <submittedName>
        <fullName evidence="2">Phage minor head protein</fullName>
    </submittedName>
</protein>
<feature type="domain" description="Phage head morphogenesis" evidence="1">
    <location>
        <begin position="55"/>
        <end position="186"/>
    </location>
</feature>
<dbReference type="Proteomes" id="UP001139486">
    <property type="component" value="Unassembled WGS sequence"/>
</dbReference>
<sequence>MADDLDIPVAPPKEALDYFRRKGFTPSFSWQDVWQEEHARAFTVAKAMTRDILETIRDAVDQAIADGTTLDTFRRELTPKLQELGWWGRKTMIDPLTAEAKTVQLGSPKRLETIFNINLRTAYQTGRWERLERQKTAFPFLRYIHSDASRNARPEHVAWDGTIKPVDDPWWDTHYGPCGWGCKCTAVAYNQRQLDKNGWHITEEPTSFPKVSYLNKRTGEVSQIERGIDPGWSYNVGKAPLAGITPARLLGDDGASVASAASGGSSGALTPFFAKFDISAADARRGKVFIDKDGWPLPVSLALFEQDGRLVLPNPADLRLLAAAATAIVSPARISWQWTTVRNGASALVRRYTGAGITVEFGRSGWRFFADRPATAAGLPMGVSAMPIDRRGKRLVQLFPPYGAWTARNGTGTFTIRDRAQADAIVRSTFAALGTRGLTIDYDHQSVRAPKRPFVPAGNILTMEVRDDGIWAVVNWTSDATIAINAREYRYLIPRFLHDPSGAVTRIVGAGLDNSPTLDLPPIAAESLS</sequence>
<accession>A0A9X2I180</accession>
<dbReference type="AlphaFoldDB" id="A0A9X2I180"/>